<sequence length="330" mass="37701">MAIFKFYNIQLLPMNKKINEVGDEGYCKLFNAIKIQIKETKEKGHRLSSMAIKMKGEMFFAPYSVTIKEYASDDVKKPNKIVHGYFLKFDDVNELVDTDSGELEYRSKGNTSSRRFELEFVFDPKNHILAIHHTKGLPSRGPLIDALDKVLSGAAHILYPEHNLDIEELTDADSIEEFFAKPKKGFKNYTGTVTFSNSDDFEEIIEPELRPLVAQAELELKDKSVGKWTMKYQSFKDHLMSDLPINAKVQMMLATQYGNAESSYTDEEGKDKKYQMEDYPVREPLEGSPEGILDRSLSILGLIRKAKTRTRVSKNVRGQNKVFLTSNESN</sequence>
<reference evidence="1 2" key="1">
    <citation type="journal article" date="2012" name="J. Bacteriol.">
        <title>Draft Genome Sequence of Vibrio fischeri SR5, a Strain Isolated from the Light Organ of the Mediterranean Squid Sepiola robusta.</title>
        <authorList>
            <person name="Gyllborg M.C."/>
            <person name="Sahl J.W."/>
            <person name="Cronin D.C.III."/>
            <person name="Rasko D.A."/>
            <person name="Mandel M.J."/>
        </authorList>
    </citation>
    <scope>NUCLEOTIDE SEQUENCE [LARGE SCALE GENOMIC DNA]</scope>
    <source>
        <strain evidence="1 2">SR5</strain>
    </source>
</reference>
<dbReference type="AlphaFoldDB" id="A0AAV3ESY0"/>
<name>A0AAV3ESY0_ALIFS</name>
<gene>
    <name evidence="1" type="ORF">VFSR5_1548</name>
</gene>
<protein>
    <submittedName>
        <fullName evidence="1">Phage protein</fullName>
    </submittedName>
</protein>
<evidence type="ECO:0000313" key="1">
    <source>
        <dbReference type="EMBL" id="EHN69912.1"/>
    </source>
</evidence>
<proteinExistence type="predicted"/>
<dbReference type="EMBL" id="AHIH01000005">
    <property type="protein sequence ID" value="EHN69912.1"/>
    <property type="molecule type" value="Genomic_DNA"/>
</dbReference>
<comment type="caution">
    <text evidence="1">The sequence shown here is derived from an EMBL/GenBank/DDBJ whole genome shotgun (WGS) entry which is preliminary data.</text>
</comment>
<dbReference type="RefSeq" id="WP_005419609.1">
    <property type="nucleotide sequence ID" value="NZ_CM001400.1"/>
</dbReference>
<organism evidence="1 2">
    <name type="scientific">Aliivibrio fischeri SR5</name>
    <dbReference type="NCBI Taxonomy" id="1088719"/>
    <lineage>
        <taxon>Bacteria</taxon>
        <taxon>Pseudomonadati</taxon>
        <taxon>Pseudomonadota</taxon>
        <taxon>Gammaproteobacteria</taxon>
        <taxon>Vibrionales</taxon>
        <taxon>Vibrionaceae</taxon>
        <taxon>Aliivibrio</taxon>
    </lineage>
</organism>
<evidence type="ECO:0000313" key="2">
    <source>
        <dbReference type="Proteomes" id="UP000004521"/>
    </source>
</evidence>
<dbReference type="InterPro" id="IPR031832">
    <property type="entry name" value="DUF4747"/>
</dbReference>
<dbReference type="Proteomes" id="UP000004521">
    <property type="component" value="Chromosome I"/>
</dbReference>
<accession>A0AAV3ESY0</accession>
<dbReference type="Pfam" id="PF15931">
    <property type="entry name" value="DUF4747"/>
    <property type="match status" value="1"/>
</dbReference>